<accession>A0A8S4E098</accession>
<reference evidence="2" key="1">
    <citation type="submission" date="2020-11" db="EMBL/GenBank/DDBJ databases">
        <authorList>
            <person name="Whiteford S."/>
        </authorList>
    </citation>
    <scope>NUCLEOTIDE SEQUENCE</scope>
</reference>
<dbReference type="EMBL" id="CAJHNJ030000011">
    <property type="protein sequence ID" value="CAG9109196.1"/>
    <property type="molecule type" value="Genomic_DNA"/>
</dbReference>
<evidence type="ECO:0000313" key="2">
    <source>
        <dbReference type="EMBL" id="CAG9109196.1"/>
    </source>
</evidence>
<name>A0A8S4E098_PLUXY</name>
<dbReference type="AlphaFoldDB" id="A0A8S4E098"/>
<dbReference type="Proteomes" id="UP000653454">
    <property type="component" value="Unassembled WGS sequence"/>
</dbReference>
<organism evidence="2 3">
    <name type="scientific">Plutella xylostella</name>
    <name type="common">Diamondback moth</name>
    <name type="synonym">Plutella maculipennis</name>
    <dbReference type="NCBI Taxonomy" id="51655"/>
    <lineage>
        <taxon>Eukaryota</taxon>
        <taxon>Metazoa</taxon>
        <taxon>Ecdysozoa</taxon>
        <taxon>Arthropoda</taxon>
        <taxon>Hexapoda</taxon>
        <taxon>Insecta</taxon>
        <taxon>Pterygota</taxon>
        <taxon>Neoptera</taxon>
        <taxon>Endopterygota</taxon>
        <taxon>Lepidoptera</taxon>
        <taxon>Glossata</taxon>
        <taxon>Ditrysia</taxon>
        <taxon>Yponomeutoidea</taxon>
        <taxon>Plutellidae</taxon>
        <taxon>Plutella</taxon>
    </lineage>
</organism>
<dbReference type="EMBL" id="CAJHNJ030000011">
    <property type="protein sequence ID" value="CAG9109194.1"/>
    <property type="molecule type" value="Genomic_DNA"/>
</dbReference>
<protein>
    <submittedName>
        <fullName evidence="2">(diamondback moth) hypothetical protein</fullName>
    </submittedName>
</protein>
<evidence type="ECO:0000313" key="3">
    <source>
        <dbReference type="Proteomes" id="UP000653454"/>
    </source>
</evidence>
<keyword evidence="3" id="KW-1185">Reference proteome</keyword>
<sequence>MLLERGAASEPANNVLVWDTPATWRPSRGHLDCVEMLLERGAASEPANNGQY</sequence>
<comment type="caution">
    <text evidence="2">The sequence shown here is derived from an EMBL/GenBank/DDBJ whole genome shotgun (WGS) entry which is preliminary data.</text>
</comment>
<proteinExistence type="predicted"/>
<gene>
    <name evidence="1" type="ORF">PLXY2_LOCUS4073</name>
    <name evidence="2" type="ORF">PLXY2_LOCUS4074</name>
</gene>
<evidence type="ECO:0000313" key="1">
    <source>
        <dbReference type="EMBL" id="CAG9109194.1"/>
    </source>
</evidence>